<name>A0A4P9VZX1_9FUNG</name>
<sequence length="135" mass="14803">MTSDHNSIERQILVTQILIKGGAPRPLNASHHHHHKHTSTPNHAPATQPLPPSFSLQIMIFKLAVAALSTLCLARTALAAPMYGDHNSYGYDYGLPEYDSYGHKGYGGYGCVLVASFGDWDCLRRGNRGMVDDIQ</sequence>
<proteinExistence type="predicted"/>
<keyword evidence="3" id="KW-1185">Reference proteome</keyword>
<protein>
    <submittedName>
        <fullName evidence="2">Uncharacterized protein</fullName>
    </submittedName>
</protein>
<accession>A0A4P9VZX1</accession>
<dbReference type="Proteomes" id="UP000269721">
    <property type="component" value="Unassembled WGS sequence"/>
</dbReference>
<reference evidence="3" key="1">
    <citation type="journal article" date="2018" name="Nat. Microbiol.">
        <title>Leveraging single-cell genomics to expand the fungal tree of life.</title>
        <authorList>
            <person name="Ahrendt S.R."/>
            <person name="Quandt C.A."/>
            <person name="Ciobanu D."/>
            <person name="Clum A."/>
            <person name="Salamov A."/>
            <person name="Andreopoulos B."/>
            <person name="Cheng J.F."/>
            <person name="Woyke T."/>
            <person name="Pelin A."/>
            <person name="Henrissat B."/>
            <person name="Reynolds N.K."/>
            <person name="Benny G.L."/>
            <person name="Smith M.E."/>
            <person name="James T.Y."/>
            <person name="Grigoriev I.V."/>
        </authorList>
    </citation>
    <scope>NUCLEOTIDE SEQUENCE [LARGE SCALE GENOMIC DNA]</scope>
</reference>
<dbReference type="AlphaFoldDB" id="A0A4P9VZX1"/>
<gene>
    <name evidence="2" type="ORF">BDK51DRAFT_48784</name>
</gene>
<evidence type="ECO:0000256" key="1">
    <source>
        <dbReference type="SAM" id="MobiDB-lite"/>
    </source>
</evidence>
<dbReference type="EMBL" id="KZ999172">
    <property type="protein sequence ID" value="RKO85344.1"/>
    <property type="molecule type" value="Genomic_DNA"/>
</dbReference>
<evidence type="ECO:0000313" key="3">
    <source>
        <dbReference type="Proteomes" id="UP000269721"/>
    </source>
</evidence>
<organism evidence="2 3">
    <name type="scientific">Blyttiomyces helicus</name>
    <dbReference type="NCBI Taxonomy" id="388810"/>
    <lineage>
        <taxon>Eukaryota</taxon>
        <taxon>Fungi</taxon>
        <taxon>Fungi incertae sedis</taxon>
        <taxon>Chytridiomycota</taxon>
        <taxon>Chytridiomycota incertae sedis</taxon>
        <taxon>Chytridiomycetes</taxon>
        <taxon>Chytridiomycetes incertae sedis</taxon>
        <taxon>Blyttiomyces</taxon>
    </lineage>
</organism>
<feature type="region of interest" description="Disordered" evidence="1">
    <location>
        <begin position="27"/>
        <end position="48"/>
    </location>
</feature>
<evidence type="ECO:0000313" key="2">
    <source>
        <dbReference type="EMBL" id="RKO85344.1"/>
    </source>
</evidence>